<name>A0A2T7VN18_MICTE</name>
<dbReference type="EMBL" id="QDFT01000079">
    <property type="protein sequence ID" value="PVE58790.1"/>
    <property type="molecule type" value="Genomic_DNA"/>
</dbReference>
<dbReference type="RefSeq" id="WP_116538630.1">
    <property type="nucleotide sequence ID" value="NZ_QDFT01000079.1"/>
</dbReference>
<evidence type="ECO:0000313" key="2">
    <source>
        <dbReference type="Proteomes" id="UP000244649"/>
    </source>
</evidence>
<gene>
    <name evidence="1" type="ORF">DC432_15650</name>
</gene>
<comment type="caution">
    <text evidence="1">The sequence shown here is derived from an EMBL/GenBank/DDBJ whole genome shotgun (WGS) entry which is preliminary data.</text>
</comment>
<organism evidence="1 2">
    <name type="scientific">Microbacterium testaceum</name>
    <name type="common">Aureobacterium testaceum</name>
    <name type="synonym">Brevibacterium testaceum</name>
    <dbReference type="NCBI Taxonomy" id="2033"/>
    <lineage>
        <taxon>Bacteria</taxon>
        <taxon>Bacillati</taxon>
        <taxon>Actinomycetota</taxon>
        <taxon>Actinomycetes</taxon>
        <taxon>Micrococcales</taxon>
        <taxon>Microbacteriaceae</taxon>
        <taxon>Microbacterium</taxon>
    </lineage>
</organism>
<protein>
    <recommendedName>
        <fullName evidence="3">Lsr2 family protein</fullName>
    </recommendedName>
</protein>
<sequence>MKDTITVVKDSLTKKEVSEYSEHYVSIDGIGYSLQLSPDSLRKLTTALEPFVNGEDTSVEPSRYYSPMRRARAAKGEGEGANSLPPEYRAAVAAFVEEKGLGKVAKGGSVRKAFIDAFEAAGRPGLTA</sequence>
<evidence type="ECO:0000313" key="1">
    <source>
        <dbReference type="EMBL" id="PVE58790.1"/>
    </source>
</evidence>
<evidence type="ECO:0008006" key="3">
    <source>
        <dbReference type="Google" id="ProtNLM"/>
    </source>
</evidence>
<dbReference type="Gene3D" id="3.30.60.230">
    <property type="entry name" value="Lsr2, dimerization domain"/>
    <property type="match status" value="1"/>
</dbReference>
<dbReference type="Proteomes" id="UP000244649">
    <property type="component" value="Unassembled WGS sequence"/>
</dbReference>
<dbReference type="AlphaFoldDB" id="A0A2T7VN18"/>
<dbReference type="InterPro" id="IPR042261">
    <property type="entry name" value="Lsr2-like_dimerization"/>
</dbReference>
<reference evidence="1 2" key="1">
    <citation type="submission" date="2018-04" db="EMBL/GenBank/DDBJ databases">
        <authorList>
            <person name="Go L.Y."/>
            <person name="Mitchell J.A."/>
        </authorList>
    </citation>
    <scope>NUCLEOTIDE SEQUENCE [LARGE SCALE GENOMIC DNA]</scope>
    <source>
        <strain evidence="1 2">TPD7010</strain>
    </source>
</reference>
<proteinExistence type="predicted"/>
<accession>A0A2T7VN18</accession>